<feature type="chain" id="PRO_5047040554" description="Lipoprotein" evidence="1">
    <location>
        <begin position="24"/>
        <end position="81"/>
    </location>
</feature>
<dbReference type="Proteomes" id="UP000278437">
    <property type="component" value="Chromosome"/>
</dbReference>
<evidence type="ECO:0000256" key="1">
    <source>
        <dbReference type="SAM" id="SignalP"/>
    </source>
</evidence>
<reference evidence="3" key="1">
    <citation type="submission" date="2017-03" db="EMBL/GenBank/DDBJ databases">
        <title>Full genome sequence of a non-lethal Shewanella isolate that potentiates virulence of Vibio parahaemolyticus causing acute hepatopancreatic necrosis disease (AHPND) in shrimp.</title>
        <authorList>
            <person name="Prachumwat A."/>
            <person name="Sritunyalucksana K."/>
        </authorList>
    </citation>
    <scope>NUCLEOTIDE SEQUENCE [LARGE SCALE GENOMIC DNA]</scope>
    <source>
        <strain evidence="3">TH2012</strain>
    </source>
</reference>
<keyword evidence="1" id="KW-0732">Signal</keyword>
<feature type="signal peptide" evidence="1">
    <location>
        <begin position="1"/>
        <end position="23"/>
    </location>
</feature>
<dbReference type="EMBL" id="CP020373">
    <property type="protein sequence ID" value="AZQ11404.1"/>
    <property type="molecule type" value="Genomic_DNA"/>
</dbReference>
<evidence type="ECO:0000313" key="3">
    <source>
        <dbReference type="Proteomes" id="UP000278437"/>
    </source>
</evidence>
<dbReference type="RefSeq" id="WP_126167691.1">
    <property type="nucleotide sequence ID" value="NZ_CP020373.1"/>
</dbReference>
<organism evidence="2 3">
    <name type="scientific">Shewanella khirikhana</name>
    <dbReference type="NCBI Taxonomy" id="1965282"/>
    <lineage>
        <taxon>Bacteria</taxon>
        <taxon>Pseudomonadati</taxon>
        <taxon>Pseudomonadota</taxon>
        <taxon>Gammaproteobacteria</taxon>
        <taxon>Alteromonadales</taxon>
        <taxon>Shewanellaceae</taxon>
        <taxon>Shewanella</taxon>
    </lineage>
</organism>
<name>A0ABM7DP12_9GAMM</name>
<keyword evidence="3" id="KW-1185">Reference proteome</keyword>
<gene>
    <name evidence="2" type="ORF">STH12_02318</name>
</gene>
<accession>A0ABM7DP12</accession>
<proteinExistence type="predicted"/>
<dbReference type="PROSITE" id="PS51257">
    <property type="entry name" value="PROKAR_LIPOPROTEIN"/>
    <property type="match status" value="1"/>
</dbReference>
<evidence type="ECO:0008006" key="4">
    <source>
        <dbReference type="Google" id="ProtNLM"/>
    </source>
</evidence>
<evidence type="ECO:0000313" key="2">
    <source>
        <dbReference type="EMBL" id="AZQ11404.1"/>
    </source>
</evidence>
<sequence length="81" mass="8566">MALKTLPLLLAVLLLSACSANQASQFGCDFVTGTYENNKTNRDSSNDNSDRGQDVAAGLLTAIINGVADVFSQEDPDQDCL</sequence>
<protein>
    <recommendedName>
        <fullName evidence="4">Lipoprotein</fullName>
    </recommendedName>
</protein>